<dbReference type="AlphaFoldDB" id="A0A133KGD6"/>
<keyword evidence="1" id="KW-0812">Transmembrane</keyword>
<evidence type="ECO:0000256" key="1">
    <source>
        <dbReference type="SAM" id="Phobius"/>
    </source>
</evidence>
<feature type="transmembrane region" description="Helical" evidence="1">
    <location>
        <begin position="20"/>
        <end position="41"/>
    </location>
</feature>
<proteinExistence type="predicted"/>
<protein>
    <submittedName>
        <fullName evidence="2">Uncharacterized protein</fullName>
    </submittedName>
</protein>
<evidence type="ECO:0000313" key="2">
    <source>
        <dbReference type="EMBL" id="KWZ78474.1"/>
    </source>
</evidence>
<dbReference type="PATRIC" id="fig|1398.22.peg.2984"/>
<evidence type="ECO:0000313" key="3">
    <source>
        <dbReference type="Proteomes" id="UP000070376"/>
    </source>
</evidence>
<reference evidence="3" key="1">
    <citation type="submission" date="2016-01" db="EMBL/GenBank/DDBJ databases">
        <authorList>
            <person name="Mitreva M."/>
            <person name="Pepin K.H."/>
            <person name="Mihindukulasuriya K.A."/>
            <person name="Fulton R."/>
            <person name="Fronick C."/>
            <person name="O'Laughlin M."/>
            <person name="Miner T."/>
            <person name="Herter B."/>
            <person name="Rosa B.A."/>
            <person name="Cordes M."/>
            <person name="Tomlinson C."/>
            <person name="Wollam A."/>
            <person name="Palsikar V.B."/>
            <person name="Mardis E.R."/>
            <person name="Wilson R.K."/>
        </authorList>
    </citation>
    <scope>NUCLEOTIDE SEQUENCE [LARGE SCALE GENOMIC DNA]</scope>
    <source>
        <strain evidence="3">GED7749B</strain>
    </source>
</reference>
<organism evidence="2 3">
    <name type="scientific">Heyndrickxia coagulans</name>
    <name type="common">Weizmannia coagulans</name>
    <dbReference type="NCBI Taxonomy" id="1398"/>
    <lineage>
        <taxon>Bacteria</taxon>
        <taxon>Bacillati</taxon>
        <taxon>Bacillota</taxon>
        <taxon>Bacilli</taxon>
        <taxon>Bacillales</taxon>
        <taxon>Bacillaceae</taxon>
        <taxon>Heyndrickxia</taxon>
    </lineage>
</organism>
<name>A0A133KGD6_HEYCO</name>
<feature type="transmembrane region" description="Helical" evidence="1">
    <location>
        <begin position="48"/>
        <end position="69"/>
    </location>
</feature>
<accession>A0A133KGD6</accession>
<gene>
    <name evidence="2" type="ORF">HMPREF3213_02977</name>
</gene>
<comment type="caution">
    <text evidence="2">The sequence shown here is derived from an EMBL/GenBank/DDBJ whole genome shotgun (WGS) entry which is preliminary data.</text>
</comment>
<keyword evidence="1" id="KW-0472">Membrane</keyword>
<dbReference type="EMBL" id="LRPN01000142">
    <property type="protein sequence ID" value="KWZ78474.1"/>
    <property type="molecule type" value="Genomic_DNA"/>
</dbReference>
<keyword evidence="1" id="KW-1133">Transmembrane helix</keyword>
<feature type="transmembrane region" description="Helical" evidence="1">
    <location>
        <begin position="75"/>
        <end position="99"/>
    </location>
</feature>
<sequence>MFKTARNPVTMGYRRRGQDMATFVMDVVICTLVILLVCYILRHIVKFPVYIIPVFSAVCSVVLLFSSFFKGEWGGMGLGAIGLVLLLASVLPFMLSALFF</sequence>
<dbReference type="Proteomes" id="UP000070376">
    <property type="component" value="Unassembled WGS sequence"/>
</dbReference>